<proteinExistence type="predicted"/>
<dbReference type="EMBL" id="VLNR01000028">
    <property type="protein sequence ID" value="TSE07882.1"/>
    <property type="molecule type" value="Genomic_DNA"/>
</dbReference>
<name>A0A554VJ46_9FLAO</name>
<organism evidence="1 2">
    <name type="scientific">Aquimarina algiphila</name>
    <dbReference type="NCBI Taxonomy" id="2047982"/>
    <lineage>
        <taxon>Bacteria</taxon>
        <taxon>Pseudomonadati</taxon>
        <taxon>Bacteroidota</taxon>
        <taxon>Flavobacteriia</taxon>
        <taxon>Flavobacteriales</taxon>
        <taxon>Flavobacteriaceae</taxon>
        <taxon>Aquimarina</taxon>
    </lineage>
</organism>
<dbReference type="AlphaFoldDB" id="A0A554VJ46"/>
<evidence type="ECO:0000313" key="2">
    <source>
        <dbReference type="Proteomes" id="UP000318833"/>
    </source>
</evidence>
<dbReference type="RefSeq" id="WP_143916899.1">
    <property type="nucleotide sequence ID" value="NZ_CANMXV010000043.1"/>
</dbReference>
<evidence type="ECO:0000313" key="1">
    <source>
        <dbReference type="EMBL" id="TSE07882.1"/>
    </source>
</evidence>
<sequence length="86" mass="9919">MAFANDIYDKLSKKEKLSILKTIDTIVDMNTPIEISKQLADELLEKLLSLGVFEGSNILYIESDKNVFQRFNPLNILKKNQINFIK</sequence>
<protein>
    <submittedName>
        <fullName evidence="1">Uncharacterized protein</fullName>
    </submittedName>
</protein>
<comment type="caution">
    <text evidence="1">The sequence shown here is derived from an EMBL/GenBank/DDBJ whole genome shotgun (WGS) entry which is preliminary data.</text>
</comment>
<dbReference type="Proteomes" id="UP000318833">
    <property type="component" value="Unassembled WGS sequence"/>
</dbReference>
<accession>A0A554VJ46</accession>
<gene>
    <name evidence="1" type="ORF">FOF46_14240</name>
</gene>
<keyword evidence="2" id="KW-1185">Reference proteome</keyword>
<reference evidence="1 2" key="1">
    <citation type="submission" date="2019-07" db="EMBL/GenBank/DDBJ databases">
        <title>The draft genome sequence of Aquimarina algiphila M91.</title>
        <authorList>
            <person name="Meng X."/>
        </authorList>
    </citation>
    <scope>NUCLEOTIDE SEQUENCE [LARGE SCALE GENOMIC DNA]</scope>
    <source>
        <strain evidence="1 2">M91</strain>
    </source>
</reference>